<dbReference type="Pfam" id="PF00149">
    <property type="entry name" value="Metallophos"/>
    <property type="match status" value="1"/>
</dbReference>
<reference evidence="5" key="1">
    <citation type="journal article" date="2019" name="Int. J. Syst. Evol. Microbiol.">
        <title>The Global Catalogue of Microorganisms (GCM) 10K type strain sequencing project: providing services to taxonomists for standard genome sequencing and annotation.</title>
        <authorList>
            <consortium name="The Broad Institute Genomics Platform"/>
            <consortium name="The Broad Institute Genome Sequencing Center for Infectious Disease"/>
            <person name="Wu L."/>
            <person name="Ma J."/>
        </authorList>
    </citation>
    <scope>NUCLEOTIDE SEQUENCE [LARGE SCALE GENOMIC DNA]</scope>
    <source>
        <strain evidence="5">JCM 16231</strain>
    </source>
</reference>
<organism evidence="4 5">
    <name type="scientific">Psychroflexus lacisalsi</name>
    <dbReference type="NCBI Taxonomy" id="503928"/>
    <lineage>
        <taxon>Bacteria</taxon>
        <taxon>Pseudomonadati</taxon>
        <taxon>Bacteroidota</taxon>
        <taxon>Flavobacteriia</taxon>
        <taxon>Flavobacteriales</taxon>
        <taxon>Flavobacteriaceae</taxon>
        <taxon>Psychroflexus</taxon>
    </lineage>
</organism>
<dbReference type="Proteomes" id="UP001500185">
    <property type="component" value="Unassembled WGS sequence"/>
</dbReference>
<dbReference type="CDD" id="cd00845">
    <property type="entry name" value="MPP_UshA_N_like"/>
    <property type="match status" value="1"/>
</dbReference>
<evidence type="ECO:0000259" key="3">
    <source>
        <dbReference type="Pfam" id="PF00149"/>
    </source>
</evidence>
<protein>
    <submittedName>
        <fullName evidence="4">Metallophosphatase</fullName>
    </submittedName>
</protein>
<keyword evidence="2" id="KW-0378">Hydrolase</keyword>
<proteinExistence type="inferred from homology"/>
<dbReference type="InterPro" id="IPR029052">
    <property type="entry name" value="Metallo-depent_PP-like"/>
</dbReference>
<feature type="domain" description="Calcineurin-like phosphoesterase" evidence="3">
    <location>
        <begin position="48"/>
        <end position="265"/>
    </location>
</feature>
<dbReference type="Gene3D" id="3.60.21.10">
    <property type="match status" value="1"/>
</dbReference>
<sequence length="315" mass="34991">MSALSNYKTKAMRRIHFIKTTGAATAFTAVSGIGMLSAFQPKPYSKKLTILHTNDVHSHIDPFPANDSKYANLGGVSRRYSYIQNVVSENPNTLILDAGDAFQGTPYFNFYGGELEYKLMSKMGYHASNIGNHEFDNGIDNIAAQLEHADFDLLNANYNLKNTSLDGLVKPHQLYEVDGLKVGVFALGIQLEGLVSKDLYKETEYLNPVDIAQEQTKILKEELNCDLVICLSHLGYSYRSDKIDDLKLAAQTKNIDLIIGGHTHTFLEKPSVVENLEGKKVLVNQVGWAGINVGRIDFYFDENGASENKSLMIEV</sequence>
<dbReference type="InterPro" id="IPR004843">
    <property type="entry name" value="Calcineurin-like_PHP"/>
</dbReference>
<comment type="similarity">
    <text evidence="1 2">Belongs to the 5'-nucleotidase family.</text>
</comment>
<evidence type="ECO:0000256" key="2">
    <source>
        <dbReference type="RuleBase" id="RU362119"/>
    </source>
</evidence>
<comment type="caution">
    <text evidence="4">The sequence shown here is derived from an EMBL/GenBank/DDBJ whole genome shotgun (WGS) entry which is preliminary data.</text>
</comment>
<keyword evidence="5" id="KW-1185">Reference proteome</keyword>
<evidence type="ECO:0000313" key="5">
    <source>
        <dbReference type="Proteomes" id="UP001500185"/>
    </source>
</evidence>
<dbReference type="InterPro" id="IPR006146">
    <property type="entry name" value="5'-Nucleotdase_CS"/>
</dbReference>
<dbReference type="PROSITE" id="PS00785">
    <property type="entry name" value="5_NUCLEOTIDASE_1"/>
    <property type="match status" value="1"/>
</dbReference>
<dbReference type="PRINTS" id="PR01607">
    <property type="entry name" value="APYRASEFAMLY"/>
</dbReference>
<name>A0ABP3VE74_9FLAO</name>
<gene>
    <name evidence="4" type="ORF">GCM10009433_11720</name>
</gene>
<evidence type="ECO:0000256" key="1">
    <source>
        <dbReference type="ARBA" id="ARBA00006654"/>
    </source>
</evidence>
<dbReference type="PANTHER" id="PTHR11575:SF24">
    <property type="entry name" value="5'-NUCLEOTIDASE"/>
    <property type="match status" value="1"/>
</dbReference>
<dbReference type="SUPFAM" id="SSF56300">
    <property type="entry name" value="Metallo-dependent phosphatases"/>
    <property type="match status" value="1"/>
</dbReference>
<keyword evidence="2" id="KW-0547">Nucleotide-binding</keyword>
<dbReference type="PANTHER" id="PTHR11575">
    <property type="entry name" value="5'-NUCLEOTIDASE-RELATED"/>
    <property type="match status" value="1"/>
</dbReference>
<evidence type="ECO:0000313" key="4">
    <source>
        <dbReference type="EMBL" id="GAA0756371.1"/>
    </source>
</evidence>
<dbReference type="PROSITE" id="PS00786">
    <property type="entry name" value="5_NUCLEOTIDASE_2"/>
    <property type="match status" value="1"/>
</dbReference>
<dbReference type="InterPro" id="IPR006179">
    <property type="entry name" value="5_nucleotidase/apyrase"/>
</dbReference>
<accession>A0ABP3VE74</accession>
<dbReference type="EMBL" id="BAAAGG010000005">
    <property type="protein sequence ID" value="GAA0756371.1"/>
    <property type="molecule type" value="Genomic_DNA"/>
</dbReference>